<dbReference type="PROSITE" id="PS51257">
    <property type="entry name" value="PROKAR_LIPOPROTEIN"/>
    <property type="match status" value="1"/>
</dbReference>
<dbReference type="Proteomes" id="UP001162741">
    <property type="component" value="Chromosome"/>
</dbReference>
<accession>A0ABY6IZZ3</accession>
<sequence>MKTNATLKLYLLLTTLFISFSACKDKDEAPMGSKAYQYMVNTGKYGAAYVGSHAMTIATEITVEELPAGKSRIVVLLTNTTMGKTYQVNFYTAMEGSAALFEQIPKYTVAVTGNGPLATASTIVSDSFDKITTEWKGYAVVHDPGQTYSATNFATFLIIGKMNMPE</sequence>
<gene>
    <name evidence="2" type="ORF">MKQ68_23210</name>
</gene>
<evidence type="ECO:0000256" key="1">
    <source>
        <dbReference type="SAM" id="SignalP"/>
    </source>
</evidence>
<name>A0ABY6IZZ3_9BACT</name>
<evidence type="ECO:0000313" key="2">
    <source>
        <dbReference type="EMBL" id="UYQ92993.1"/>
    </source>
</evidence>
<proteinExistence type="predicted"/>
<evidence type="ECO:0000313" key="3">
    <source>
        <dbReference type="Proteomes" id="UP001162741"/>
    </source>
</evidence>
<dbReference type="EMBL" id="CP107006">
    <property type="protein sequence ID" value="UYQ92993.1"/>
    <property type="molecule type" value="Genomic_DNA"/>
</dbReference>
<evidence type="ECO:0008006" key="4">
    <source>
        <dbReference type="Google" id="ProtNLM"/>
    </source>
</evidence>
<keyword evidence="1" id="KW-0732">Signal</keyword>
<feature type="chain" id="PRO_5045543659" description="DUF4843 domain-containing protein" evidence="1">
    <location>
        <begin position="25"/>
        <end position="166"/>
    </location>
</feature>
<feature type="signal peptide" evidence="1">
    <location>
        <begin position="1"/>
        <end position="24"/>
    </location>
</feature>
<reference evidence="2" key="1">
    <citation type="submission" date="2022-10" db="EMBL/GenBank/DDBJ databases">
        <title>Chitinophaga sp. nov., isolated from soil.</title>
        <authorList>
            <person name="Jeon C.O."/>
        </authorList>
    </citation>
    <scope>NUCLEOTIDE SEQUENCE</scope>
    <source>
        <strain evidence="2">R8</strain>
    </source>
</reference>
<keyword evidence="3" id="KW-1185">Reference proteome</keyword>
<organism evidence="2 3">
    <name type="scientific">Chitinophaga horti</name>
    <dbReference type="NCBI Taxonomy" id="2920382"/>
    <lineage>
        <taxon>Bacteria</taxon>
        <taxon>Pseudomonadati</taxon>
        <taxon>Bacteroidota</taxon>
        <taxon>Chitinophagia</taxon>
        <taxon>Chitinophagales</taxon>
        <taxon>Chitinophagaceae</taxon>
        <taxon>Chitinophaga</taxon>
    </lineage>
</organism>
<dbReference type="RefSeq" id="WP_264281147.1">
    <property type="nucleotide sequence ID" value="NZ_CP107006.1"/>
</dbReference>
<protein>
    <recommendedName>
        <fullName evidence="4">DUF4843 domain-containing protein</fullName>
    </recommendedName>
</protein>